<sequence length="355" mass="39166">MNVASIEFVRVTKSFDKNVVIKDLNLTIEDGKFTVLVGPSGCGKTTLLRMIAGIDPQTSGSVLIGGKDVTRVAPGQRGVAMVFQNYAIYPTMSVRENIEFGLKNNKVEKEERTRLVESVSATVGLQDYLDRKPSTLSGGQRQRVALARAMVKKPSVFLMDEPLSNLDAKLRAQMRIELIEMHKKLGTTFVYVTHDQVEAMSMADTIVLMNQGQIQQEAKPEVIYRQPSNLFAAQFIGVPPMNVGDLGIDGVKFGFRPESAVLSNEPHGEFHYAVRGTIATREMLGSETLYQVRSDRHSFMVKSTQDLFSVDQQVHLGVEASKLYFFAADANRIDPNDVRFGGYLKSLSAGGQAHG</sequence>
<comment type="caution">
    <text evidence="5">The sequence shown here is derived from an EMBL/GenBank/DDBJ whole genome shotgun (WGS) entry which is preliminary data.</text>
</comment>
<reference evidence="5 6" key="1">
    <citation type="submission" date="2021-06" db="EMBL/GenBank/DDBJ databases">
        <authorList>
            <person name="Criscuolo A."/>
        </authorList>
    </citation>
    <scope>NUCLEOTIDE SEQUENCE [LARGE SCALE GENOMIC DNA]</scope>
    <source>
        <strain evidence="6">CIP 111802</strain>
    </source>
</reference>
<evidence type="ECO:0000313" key="5">
    <source>
        <dbReference type="EMBL" id="CAG7618064.1"/>
    </source>
</evidence>
<keyword evidence="2" id="KW-1278">Translocase</keyword>
<dbReference type="SMART" id="SM00382">
    <property type="entry name" value="AAA"/>
    <property type="match status" value="1"/>
</dbReference>
<dbReference type="GO" id="GO:0005524">
    <property type="term" value="F:ATP binding"/>
    <property type="evidence" value="ECO:0007669"/>
    <property type="project" value="UniProtKB-KW"/>
</dbReference>
<dbReference type="Pfam" id="PF08402">
    <property type="entry name" value="TOBE_2"/>
    <property type="match status" value="1"/>
</dbReference>
<dbReference type="InterPro" id="IPR003593">
    <property type="entry name" value="AAA+_ATPase"/>
</dbReference>
<gene>
    <name evidence="5" type="primary">btuD_3</name>
    <name evidence="5" type="ORF">PAECIP111802_00481</name>
</gene>
<dbReference type="InterPro" id="IPR047641">
    <property type="entry name" value="ABC_transpr_MalK/UgpC-like"/>
</dbReference>
<dbReference type="PROSITE" id="PS50893">
    <property type="entry name" value="ABC_TRANSPORTER_2"/>
    <property type="match status" value="1"/>
</dbReference>
<name>A0ABM8VB16_9BACL</name>
<keyword evidence="1" id="KW-1003">Cell membrane</keyword>
<dbReference type="InterPro" id="IPR003439">
    <property type="entry name" value="ABC_transporter-like_ATP-bd"/>
</dbReference>
<proteinExistence type="predicted"/>
<dbReference type="InterPro" id="IPR017871">
    <property type="entry name" value="ABC_transporter-like_CS"/>
</dbReference>
<evidence type="ECO:0000313" key="6">
    <source>
        <dbReference type="Proteomes" id="UP000730618"/>
    </source>
</evidence>
<keyword evidence="5" id="KW-0067">ATP-binding</keyword>
<dbReference type="PANTHER" id="PTHR43875:SF15">
    <property type="entry name" value="TREHALOSE IMPORT ATP-BINDING PROTEIN SUGC"/>
    <property type="match status" value="1"/>
</dbReference>
<dbReference type="EMBL" id="CAJVCE010000001">
    <property type="protein sequence ID" value="CAG7618064.1"/>
    <property type="molecule type" value="Genomic_DNA"/>
</dbReference>
<dbReference type="InterPro" id="IPR015855">
    <property type="entry name" value="ABC_transpr_MalK-like"/>
</dbReference>
<evidence type="ECO:0000259" key="4">
    <source>
        <dbReference type="PROSITE" id="PS50893"/>
    </source>
</evidence>
<evidence type="ECO:0000256" key="1">
    <source>
        <dbReference type="ARBA" id="ARBA00022475"/>
    </source>
</evidence>
<dbReference type="PROSITE" id="PS00211">
    <property type="entry name" value="ABC_TRANSPORTER_1"/>
    <property type="match status" value="1"/>
</dbReference>
<dbReference type="CDD" id="cd03301">
    <property type="entry name" value="ABC_MalK_N"/>
    <property type="match status" value="1"/>
</dbReference>
<dbReference type="Proteomes" id="UP000730618">
    <property type="component" value="Unassembled WGS sequence"/>
</dbReference>
<keyword evidence="5" id="KW-0547">Nucleotide-binding</keyword>
<protein>
    <submittedName>
        <fullName evidence="5">Vitamin B12 import ATP-binding protein BtuD</fullName>
    </submittedName>
</protein>
<organism evidence="5 6">
    <name type="scientific">Paenibacillus allorhizosphaerae</name>
    <dbReference type="NCBI Taxonomy" id="2849866"/>
    <lineage>
        <taxon>Bacteria</taxon>
        <taxon>Bacillati</taxon>
        <taxon>Bacillota</taxon>
        <taxon>Bacilli</taxon>
        <taxon>Bacillales</taxon>
        <taxon>Paenibacillaceae</taxon>
        <taxon>Paenibacillus</taxon>
    </lineage>
</organism>
<evidence type="ECO:0000256" key="2">
    <source>
        <dbReference type="ARBA" id="ARBA00022967"/>
    </source>
</evidence>
<dbReference type="PANTHER" id="PTHR43875">
    <property type="entry name" value="MALTODEXTRIN IMPORT ATP-BINDING PROTEIN MSMX"/>
    <property type="match status" value="1"/>
</dbReference>
<feature type="domain" description="ABC transporter" evidence="4">
    <location>
        <begin position="6"/>
        <end position="236"/>
    </location>
</feature>
<dbReference type="InterPro" id="IPR013611">
    <property type="entry name" value="Transp-assoc_OB_typ2"/>
</dbReference>
<evidence type="ECO:0000256" key="3">
    <source>
        <dbReference type="ARBA" id="ARBA00023136"/>
    </source>
</evidence>
<keyword evidence="6" id="KW-1185">Reference proteome</keyword>
<accession>A0ABM8VB16</accession>
<keyword evidence="3" id="KW-0472">Membrane</keyword>
<dbReference type="Pfam" id="PF00005">
    <property type="entry name" value="ABC_tran"/>
    <property type="match status" value="1"/>
</dbReference>